<dbReference type="OrthoDB" id="1436252at2759"/>
<dbReference type="AlphaFoldDB" id="A0A7J7KV67"/>
<organism evidence="3 4">
    <name type="scientific">Kingdonia uniflora</name>
    <dbReference type="NCBI Taxonomy" id="39325"/>
    <lineage>
        <taxon>Eukaryota</taxon>
        <taxon>Viridiplantae</taxon>
        <taxon>Streptophyta</taxon>
        <taxon>Embryophyta</taxon>
        <taxon>Tracheophyta</taxon>
        <taxon>Spermatophyta</taxon>
        <taxon>Magnoliopsida</taxon>
        <taxon>Ranunculales</taxon>
        <taxon>Circaeasteraceae</taxon>
        <taxon>Kingdonia</taxon>
    </lineage>
</organism>
<evidence type="ECO:0000313" key="4">
    <source>
        <dbReference type="Proteomes" id="UP000541444"/>
    </source>
</evidence>
<evidence type="ECO:0000259" key="2">
    <source>
        <dbReference type="Pfam" id="PF10536"/>
    </source>
</evidence>
<protein>
    <recommendedName>
        <fullName evidence="2">Aminotransferase-like plant mobile domain-containing protein</fullName>
    </recommendedName>
</protein>
<evidence type="ECO:0000313" key="3">
    <source>
        <dbReference type="EMBL" id="KAF6134227.1"/>
    </source>
</evidence>
<dbReference type="PANTHER" id="PTHR46033:SF1">
    <property type="entry name" value="PROTEIN MAIN-LIKE 2"/>
    <property type="match status" value="1"/>
</dbReference>
<dbReference type="Pfam" id="PF10536">
    <property type="entry name" value="PMD"/>
    <property type="match status" value="1"/>
</dbReference>
<sequence>MRRLKKISDCIFFFLSDLHLQERLKMGNVKGESAEAFSVEDSSTADSQASVSSIDYFNYNETAPVSDSSQFEAFQNPTIEEQGTITTDEEGIREDNNNESNESEADEYGPRDTSLLASFEIHRAKTLALGHTMTNVIILYLQDPSCLRVFHYSPTWDIGREVEKVQSLVNLQGLGKIEVISYKHYNATLIIAFVERWHPETNSFHFKWGEITITLEDVWKLVGLRVGGNLTVVQGKWGATNVKTTTERTGEAALKIFREAPDNYKLEDLCPVVVNLDENDDERILADGGGVGVGGGVGGVVGGGVLYCENVKGQNEDLCRLEEKISNLKSEVNSLKSAKEVKDRARSELLEAIELKAVECESLKEAYDRL</sequence>
<feature type="compositionally biased region" description="Polar residues" evidence="1">
    <location>
        <begin position="76"/>
        <end position="86"/>
    </location>
</feature>
<gene>
    <name evidence="3" type="ORF">GIB67_010026</name>
</gene>
<reference evidence="3 4" key="1">
    <citation type="journal article" date="2020" name="IScience">
        <title>Genome Sequencing of the Endangered Kingdonia uniflora (Circaeasteraceae, Ranunculales) Reveals Potential Mechanisms of Evolutionary Specialization.</title>
        <authorList>
            <person name="Sun Y."/>
            <person name="Deng T."/>
            <person name="Zhang A."/>
            <person name="Moore M.J."/>
            <person name="Landis J.B."/>
            <person name="Lin N."/>
            <person name="Zhang H."/>
            <person name="Zhang X."/>
            <person name="Huang J."/>
            <person name="Zhang X."/>
            <person name="Sun H."/>
            <person name="Wang H."/>
        </authorList>
    </citation>
    <scope>NUCLEOTIDE SEQUENCE [LARGE SCALE GENOMIC DNA]</scope>
    <source>
        <strain evidence="3">TB1705</strain>
        <tissue evidence="3">Leaf</tissue>
    </source>
</reference>
<feature type="domain" description="Aminotransferase-like plant mobile" evidence="2">
    <location>
        <begin position="178"/>
        <end position="236"/>
    </location>
</feature>
<dbReference type="InterPro" id="IPR044824">
    <property type="entry name" value="MAIN-like"/>
</dbReference>
<dbReference type="GO" id="GO:0010073">
    <property type="term" value="P:meristem maintenance"/>
    <property type="evidence" value="ECO:0007669"/>
    <property type="project" value="InterPro"/>
</dbReference>
<comment type="caution">
    <text evidence="3">The sequence shown here is derived from an EMBL/GenBank/DDBJ whole genome shotgun (WGS) entry which is preliminary data.</text>
</comment>
<evidence type="ECO:0000256" key="1">
    <source>
        <dbReference type="SAM" id="MobiDB-lite"/>
    </source>
</evidence>
<proteinExistence type="predicted"/>
<accession>A0A7J7KV67</accession>
<name>A0A7J7KV67_9MAGN</name>
<dbReference type="Proteomes" id="UP000541444">
    <property type="component" value="Unassembled WGS sequence"/>
</dbReference>
<dbReference type="PANTHER" id="PTHR46033">
    <property type="entry name" value="PROTEIN MAIN-LIKE 2"/>
    <property type="match status" value="1"/>
</dbReference>
<keyword evidence="4" id="KW-1185">Reference proteome</keyword>
<dbReference type="InterPro" id="IPR019557">
    <property type="entry name" value="AminoTfrase-like_pln_mobile"/>
</dbReference>
<feature type="region of interest" description="Disordered" evidence="1">
    <location>
        <begin position="76"/>
        <end position="110"/>
    </location>
</feature>
<dbReference type="EMBL" id="JACGCM010002885">
    <property type="protein sequence ID" value="KAF6134227.1"/>
    <property type="molecule type" value="Genomic_DNA"/>
</dbReference>